<proteinExistence type="predicted"/>
<evidence type="ECO:0000259" key="1">
    <source>
        <dbReference type="Pfam" id="PF01137"/>
    </source>
</evidence>
<evidence type="ECO:0000313" key="3">
    <source>
        <dbReference type="Proteomes" id="UP001447188"/>
    </source>
</evidence>
<name>A0ABR3GJ12_9PEZI</name>
<dbReference type="InterPro" id="IPR013792">
    <property type="entry name" value="RNA3'P_cycl/enolpyr_Trfase_a/b"/>
</dbReference>
<dbReference type="SUPFAM" id="SSF55205">
    <property type="entry name" value="EPT/RTPC-like"/>
    <property type="match status" value="1"/>
</dbReference>
<dbReference type="Gene3D" id="3.30.360.20">
    <property type="entry name" value="RNA 3'-terminal phosphate cyclase, insert domain"/>
    <property type="match status" value="1"/>
</dbReference>
<dbReference type="Proteomes" id="UP001447188">
    <property type="component" value="Unassembled WGS sequence"/>
</dbReference>
<dbReference type="Gene3D" id="3.65.10.20">
    <property type="entry name" value="RNA 3'-terminal phosphate cyclase domain"/>
    <property type="match status" value="1"/>
</dbReference>
<organism evidence="2 3">
    <name type="scientific">Discina gigas</name>
    <dbReference type="NCBI Taxonomy" id="1032678"/>
    <lineage>
        <taxon>Eukaryota</taxon>
        <taxon>Fungi</taxon>
        <taxon>Dikarya</taxon>
        <taxon>Ascomycota</taxon>
        <taxon>Pezizomycotina</taxon>
        <taxon>Pezizomycetes</taxon>
        <taxon>Pezizales</taxon>
        <taxon>Discinaceae</taxon>
        <taxon>Discina</taxon>
    </lineage>
</organism>
<protein>
    <recommendedName>
        <fullName evidence="1">RNA 3'-terminal phosphate cyclase domain-containing protein</fullName>
    </recommendedName>
</protein>
<dbReference type="InterPro" id="IPR000228">
    <property type="entry name" value="RNA3'_term_phos_cyc"/>
</dbReference>
<keyword evidence="3" id="KW-1185">Reference proteome</keyword>
<dbReference type="PANTHER" id="PTHR11096:SF0">
    <property type="entry name" value="RNA 3'-TERMINAL PHOSPHATE CYCLASE"/>
    <property type="match status" value="1"/>
</dbReference>
<dbReference type="InterPro" id="IPR023797">
    <property type="entry name" value="RNA3'_phos_cyclase_dom"/>
</dbReference>
<feature type="domain" description="RNA 3'-terminal phosphate cyclase" evidence="1">
    <location>
        <begin position="14"/>
        <end position="380"/>
    </location>
</feature>
<evidence type="ECO:0000313" key="2">
    <source>
        <dbReference type="EMBL" id="KAL0635916.1"/>
    </source>
</evidence>
<dbReference type="Pfam" id="PF01137">
    <property type="entry name" value="RTC"/>
    <property type="match status" value="1"/>
</dbReference>
<reference evidence="2 3" key="1">
    <citation type="submission" date="2024-02" db="EMBL/GenBank/DDBJ databases">
        <title>Discinaceae phylogenomics.</title>
        <authorList>
            <person name="Dirks A.C."/>
            <person name="James T.Y."/>
        </authorList>
    </citation>
    <scope>NUCLEOTIDE SEQUENCE [LARGE SCALE GENOMIC DNA]</scope>
    <source>
        <strain evidence="2 3">ACD0624</strain>
    </source>
</reference>
<gene>
    <name evidence="2" type="ORF">Q9L58_005160</name>
</gene>
<dbReference type="InterPro" id="IPR037136">
    <property type="entry name" value="RNA3'_phos_cyclase_dom_sf"/>
</dbReference>
<dbReference type="InterPro" id="IPR036553">
    <property type="entry name" value="RPTC_insert"/>
</dbReference>
<sequence>MPPRDLIQLPGNTLEGGGQLVRISIGLSSLLSLPIHIPRIRAGRPAGGGLKAQHLTCVNWLSKARDARTVGAEKKSRELEFWPSIKDTNHREVFWTKEPPKRIININIGTPGSMTLTVQAVLPYIIFAASETEAESVNVKNNAPGTIELRIIGGTNVSHSPSVEYLDQVMFPILSAHVLPRELPPLRMEVSKRCWAIGSNDSLGKATFWIPTMPFGSAIPAFEMKDRGEITKICASIIVPEVEISKFKKALIDEDIGTELEIIIEEDSGHPKRFYLLLVAHTSNGYKLGRDLLYNRFDHKKMAPESETATYMVETCLKALKKEIEHGGCVDEFMQDELVVFQALASGRSFVYAGRGVEEGSLHTQTARWVAETLTGIVFDSEGKFGVEGVGLKAGSLEWENKS</sequence>
<dbReference type="PANTHER" id="PTHR11096">
    <property type="entry name" value="RNA 3' TERMINAL PHOSPHATE CYCLASE"/>
    <property type="match status" value="1"/>
</dbReference>
<accession>A0ABR3GJ12</accession>
<dbReference type="EMBL" id="JBBBZM010000060">
    <property type="protein sequence ID" value="KAL0635916.1"/>
    <property type="molecule type" value="Genomic_DNA"/>
</dbReference>
<comment type="caution">
    <text evidence="2">The sequence shown here is derived from an EMBL/GenBank/DDBJ whole genome shotgun (WGS) entry which is preliminary data.</text>
</comment>